<dbReference type="STRING" id="180197.SAMN02982919_01596"/>
<dbReference type="Proteomes" id="UP000199766">
    <property type="component" value="Unassembled WGS sequence"/>
</dbReference>
<name>A0A1H9KMI6_9BURK</name>
<keyword evidence="2" id="KW-1185">Reference proteome</keyword>
<sequence>MQALNYGERRYEALCLPLCHWVALTHPREAIVRFGVVRPILTPDPATQLDQLFSHYVDRVFATHEVQRLHGQVAKVIKPFNLAQNEANAIYVHGDAWLQKVRRLRQRQLLPHDVLFAVEAPPPADAQRFAAYQEISGELQEQGVQLVQKDQESTILAFAAATVDLH</sequence>
<evidence type="ECO:0000313" key="2">
    <source>
        <dbReference type="Proteomes" id="UP000199766"/>
    </source>
</evidence>
<dbReference type="OrthoDB" id="8851633at2"/>
<reference evidence="1 2" key="1">
    <citation type="submission" date="2016-10" db="EMBL/GenBank/DDBJ databases">
        <authorList>
            <person name="de Groot N.N."/>
        </authorList>
    </citation>
    <scope>NUCLEOTIDE SEQUENCE [LARGE SCALE GENOMIC DNA]</scope>
    <source>
        <strain evidence="1 2">ATCC 35958</strain>
    </source>
</reference>
<dbReference type="RefSeq" id="WP_143059596.1">
    <property type="nucleotide sequence ID" value="NZ_FOGD01000003.1"/>
</dbReference>
<evidence type="ECO:0000313" key="1">
    <source>
        <dbReference type="EMBL" id="SER00145.1"/>
    </source>
</evidence>
<accession>A0A1H9KMI6</accession>
<proteinExistence type="predicted"/>
<dbReference type="InterPro" id="IPR021398">
    <property type="entry name" value="DUF3037"/>
</dbReference>
<dbReference type="Pfam" id="PF11236">
    <property type="entry name" value="DUF3037"/>
    <property type="match status" value="1"/>
</dbReference>
<protein>
    <submittedName>
        <fullName evidence="1">Uncharacterized protein</fullName>
    </submittedName>
</protein>
<organism evidence="1 2">
    <name type="scientific">Giesbergeria anulus</name>
    <dbReference type="NCBI Taxonomy" id="180197"/>
    <lineage>
        <taxon>Bacteria</taxon>
        <taxon>Pseudomonadati</taxon>
        <taxon>Pseudomonadota</taxon>
        <taxon>Betaproteobacteria</taxon>
        <taxon>Burkholderiales</taxon>
        <taxon>Comamonadaceae</taxon>
        <taxon>Giesbergeria</taxon>
    </lineage>
</organism>
<dbReference type="AlphaFoldDB" id="A0A1H9KMI6"/>
<dbReference type="EMBL" id="FOGD01000003">
    <property type="protein sequence ID" value="SER00145.1"/>
    <property type="molecule type" value="Genomic_DNA"/>
</dbReference>
<gene>
    <name evidence="1" type="ORF">SAMN02982919_01596</name>
</gene>